<gene>
    <name evidence="3" type="ORF">P153DRAFT_350814</name>
</gene>
<dbReference type="OrthoDB" id="5376804at2759"/>
<dbReference type="Pfam" id="PF11374">
    <property type="entry name" value="DUF3176"/>
    <property type="match status" value="1"/>
</dbReference>
<evidence type="ECO:0000256" key="2">
    <source>
        <dbReference type="SAM" id="Phobius"/>
    </source>
</evidence>
<accession>A0A6A5ZXW3</accession>
<dbReference type="AlphaFoldDB" id="A0A6A5ZXW3"/>
<proteinExistence type="predicted"/>
<organism evidence="3 4">
    <name type="scientific">Dothidotthia symphoricarpi CBS 119687</name>
    <dbReference type="NCBI Taxonomy" id="1392245"/>
    <lineage>
        <taxon>Eukaryota</taxon>
        <taxon>Fungi</taxon>
        <taxon>Dikarya</taxon>
        <taxon>Ascomycota</taxon>
        <taxon>Pezizomycotina</taxon>
        <taxon>Dothideomycetes</taxon>
        <taxon>Pleosporomycetidae</taxon>
        <taxon>Pleosporales</taxon>
        <taxon>Dothidotthiaceae</taxon>
        <taxon>Dothidotthia</taxon>
    </lineage>
</organism>
<dbReference type="GeneID" id="54406737"/>
<dbReference type="PANTHER" id="PTHR35394:SF5">
    <property type="entry name" value="DUF3176 DOMAIN-CONTAINING PROTEIN"/>
    <property type="match status" value="1"/>
</dbReference>
<feature type="transmembrane region" description="Helical" evidence="2">
    <location>
        <begin position="126"/>
        <end position="153"/>
    </location>
</feature>
<keyword evidence="2" id="KW-0472">Membrane</keyword>
<feature type="transmembrane region" description="Helical" evidence="2">
    <location>
        <begin position="233"/>
        <end position="252"/>
    </location>
</feature>
<evidence type="ECO:0000256" key="1">
    <source>
        <dbReference type="SAM" id="MobiDB-lite"/>
    </source>
</evidence>
<evidence type="ECO:0000313" key="3">
    <source>
        <dbReference type="EMBL" id="KAF2124602.1"/>
    </source>
</evidence>
<feature type="region of interest" description="Disordered" evidence="1">
    <location>
        <begin position="1"/>
        <end position="79"/>
    </location>
</feature>
<keyword evidence="4" id="KW-1185">Reference proteome</keyword>
<dbReference type="PANTHER" id="PTHR35394">
    <property type="entry name" value="DUF3176 DOMAIN-CONTAINING PROTEIN"/>
    <property type="match status" value="1"/>
</dbReference>
<protein>
    <submittedName>
        <fullName evidence="3">Uncharacterized protein</fullName>
    </submittedName>
</protein>
<sequence length="587" mass="64565">MSSQDNADSTTEGTITTASYAGFERAEGTPINPEDILVNPSEETNSIGQRELQHSPSSDANSVSPSTATQTSIDNNRPLYGYHERVGVERTISTAEPGETHAFLDENPSDNISLQQTEPKIKNNRVVLFTTWWTEVASLALAAAGLIAIAVIMAEYHNKQQPEWKYKINLNTLIAILSTLIRACLVLVAEEVISQLKWMLYRQPSSLQHLAHFDTASRGPWGSALLLFRTRKLSTALLGCIVIVFSVGIGPFTQQAAEAVPCDRPLESAEATISISRYMHPYNLARFDATHWDMDIVTKLALLDGLANPNTTRSEIRPGCSTGNCLFPEYNGVTHSSVAMCKKCVDITSRVAEAVRIDTTSYGYENGSSAATEVQDIILPGGHGIGGGSKGSLPRNIMDVSGHATIWKRSVVPFNDSLLDAFDDSFASIFRASVLNVSVLTFTNNNCEQGRCSNHSFNISYPFLDYLNVVATACSFYPCVQDYHGSVRNTVFTETVVRDTPKEQPQGQELNMYPNFLHFHTPCFIDGQAYTMDNISSVPRDKHNFTSSLVGEVNITFPAECAYMVDSVYAMSLVNFMNKTLFRDCMG</sequence>
<feature type="non-terminal residue" evidence="3">
    <location>
        <position position="587"/>
    </location>
</feature>
<keyword evidence="2" id="KW-0812">Transmembrane</keyword>
<feature type="transmembrane region" description="Helical" evidence="2">
    <location>
        <begin position="173"/>
        <end position="193"/>
    </location>
</feature>
<feature type="compositionally biased region" description="Low complexity" evidence="1">
    <location>
        <begin position="55"/>
        <end position="66"/>
    </location>
</feature>
<name>A0A6A5ZXW3_9PLEO</name>
<feature type="compositionally biased region" description="Polar residues" evidence="1">
    <location>
        <begin position="1"/>
        <end position="19"/>
    </location>
</feature>
<dbReference type="Proteomes" id="UP000799771">
    <property type="component" value="Unassembled WGS sequence"/>
</dbReference>
<dbReference type="RefSeq" id="XP_033518995.1">
    <property type="nucleotide sequence ID" value="XM_033666305.1"/>
</dbReference>
<dbReference type="InterPro" id="IPR021514">
    <property type="entry name" value="DUF3176"/>
</dbReference>
<keyword evidence="2" id="KW-1133">Transmembrane helix</keyword>
<reference evidence="3" key="1">
    <citation type="journal article" date="2020" name="Stud. Mycol.">
        <title>101 Dothideomycetes genomes: a test case for predicting lifestyles and emergence of pathogens.</title>
        <authorList>
            <person name="Haridas S."/>
            <person name="Albert R."/>
            <person name="Binder M."/>
            <person name="Bloem J."/>
            <person name="Labutti K."/>
            <person name="Salamov A."/>
            <person name="Andreopoulos B."/>
            <person name="Baker S."/>
            <person name="Barry K."/>
            <person name="Bills G."/>
            <person name="Bluhm B."/>
            <person name="Cannon C."/>
            <person name="Castanera R."/>
            <person name="Culley D."/>
            <person name="Daum C."/>
            <person name="Ezra D."/>
            <person name="Gonzalez J."/>
            <person name="Henrissat B."/>
            <person name="Kuo A."/>
            <person name="Liang C."/>
            <person name="Lipzen A."/>
            <person name="Lutzoni F."/>
            <person name="Magnuson J."/>
            <person name="Mondo S."/>
            <person name="Nolan M."/>
            <person name="Ohm R."/>
            <person name="Pangilinan J."/>
            <person name="Park H.-J."/>
            <person name="Ramirez L."/>
            <person name="Alfaro M."/>
            <person name="Sun H."/>
            <person name="Tritt A."/>
            <person name="Yoshinaga Y."/>
            <person name="Zwiers L.-H."/>
            <person name="Turgeon B."/>
            <person name="Goodwin S."/>
            <person name="Spatafora J."/>
            <person name="Crous P."/>
            <person name="Grigoriev I."/>
        </authorList>
    </citation>
    <scope>NUCLEOTIDE SEQUENCE</scope>
    <source>
        <strain evidence="3">CBS 119687</strain>
    </source>
</reference>
<dbReference type="EMBL" id="ML977519">
    <property type="protein sequence ID" value="KAF2124602.1"/>
    <property type="molecule type" value="Genomic_DNA"/>
</dbReference>
<evidence type="ECO:0000313" key="4">
    <source>
        <dbReference type="Proteomes" id="UP000799771"/>
    </source>
</evidence>